<organism evidence="1 2">
    <name type="scientific">Lasiosphaeria ovina</name>
    <dbReference type="NCBI Taxonomy" id="92902"/>
    <lineage>
        <taxon>Eukaryota</taxon>
        <taxon>Fungi</taxon>
        <taxon>Dikarya</taxon>
        <taxon>Ascomycota</taxon>
        <taxon>Pezizomycotina</taxon>
        <taxon>Sordariomycetes</taxon>
        <taxon>Sordariomycetidae</taxon>
        <taxon>Sordariales</taxon>
        <taxon>Lasiosphaeriaceae</taxon>
        <taxon>Lasiosphaeria</taxon>
    </lineage>
</organism>
<proteinExistence type="predicted"/>
<dbReference type="AlphaFoldDB" id="A0AAE0JSU8"/>
<comment type="caution">
    <text evidence="1">The sequence shown here is derived from an EMBL/GenBank/DDBJ whole genome shotgun (WGS) entry which is preliminary data.</text>
</comment>
<keyword evidence="2" id="KW-1185">Reference proteome</keyword>
<accession>A0AAE0JSU8</accession>
<reference evidence="1" key="2">
    <citation type="submission" date="2023-06" db="EMBL/GenBank/DDBJ databases">
        <authorList>
            <consortium name="Lawrence Berkeley National Laboratory"/>
            <person name="Haridas S."/>
            <person name="Hensen N."/>
            <person name="Bonometti L."/>
            <person name="Westerberg I."/>
            <person name="Brannstrom I.O."/>
            <person name="Guillou S."/>
            <person name="Cros-Aarteil S."/>
            <person name="Calhoun S."/>
            <person name="Kuo A."/>
            <person name="Mondo S."/>
            <person name="Pangilinan J."/>
            <person name="Riley R."/>
            <person name="Labutti K."/>
            <person name="Andreopoulos B."/>
            <person name="Lipzen A."/>
            <person name="Chen C."/>
            <person name="Yanf M."/>
            <person name="Daum C."/>
            <person name="Ng V."/>
            <person name="Clum A."/>
            <person name="Steindorff A."/>
            <person name="Ohm R."/>
            <person name="Martin F."/>
            <person name="Silar P."/>
            <person name="Natvig D."/>
            <person name="Lalanne C."/>
            <person name="Gautier V."/>
            <person name="Ament-Velasquez S.L."/>
            <person name="Kruys A."/>
            <person name="Hutchinson M.I."/>
            <person name="Powell A.J."/>
            <person name="Barry K."/>
            <person name="Miller A.N."/>
            <person name="Grigoriev I.V."/>
            <person name="Debuchy R."/>
            <person name="Gladieux P."/>
            <person name="Thoren M.H."/>
            <person name="Johannesson H."/>
        </authorList>
    </citation>
    <scope>NUCLEOTIDE SEQUENCE</scope>
    <source>
        <strain evidence="1">CBS 958.72</strain>
    </source>
</reference>
<name>A0AAE0JSU8_9PEZI</name>
<sequence length="100" mass="11193">MVIIGSSFCLLHLAYPTVFQLIFAVKTLLKWDKRASDAKSRGLSQAEVHQQGIDMIEALVTVGESHAEFAMESPDGQLQTNSQQLHIEQPALLFTLRKRL</sequence>
<dbReference type="Proteomes" id="UP001287356">
    <property type="component" value="Unassembled WGS sequence"/>
</dbReference>
<protein>
    <submittedName>
        <fullName evidence="1">Uncharacterized protein</fullName>
    </submittedName>
</protein>
<reference evidence="1" key="1">
    <citation type="journal article" date="2023" name="Mol. Phylogenet. Evol.">
        <title>Genome-scale phylogeny and comparative genomics of the fungal order Sordariales.</title>
        <authorList>
            <person name="Hensen N."/>
            <person name="Bonometti L."/>
            <person name="Westerberg I."/>
            <person name="Brannstrom I.O."/>
            <person name="Guillou S."/>
            <person name="Cros-Aarteil S."/>
            <person name="Calhoun S."/>
            <person name="Haridas S."/>
            <person name="Kuo A."/>
            <person name="Mondo S."/>
            <person name="Pangilinan J."/>
            <person name="Riley R."/>
            <person name="LaButti K."/>
            <person name="Andreopoulos B."/>
            <person name="Lipzen A."/>
            <person name="Chen C."/>
            <person name="Yan M."/>
            <person name="Daum C."/>
            <person name="Ng V."/>
            <person name="Clum A."/>
            <person name="Steindorff A."/>
            <person name="Ohm R.A."/>
            <person name="Martin F."/>
            <person name="Silar P."/>
            <person name="Natvig D.O."/>
            <person name="Lalanne C."/>
            <person name="Gautier V."/>
            <person name="Ament-Velasquez S.L."/>
            <person name="Kruys A."/>
            <person name="Hutchinson M.I."/>
            <person name="Powell A.J."/>
            <person name="Barry K."/>
            <person name="Miller A.N."/>
            <person name="Grigoriev I.V."/>
            <person name="Debuchy R."/>
            <person name="Gladieux P."/>
            <person name="Hiltunen Thoren M."/>
            <person name="Johannesson H."/>
        </authorList>
    </citation>
    <scope>NUCLEOTIDE SEQUENCE</scope>
    <source>
        <strain evidence="1">CBS 958.72</strain>
    </source>
</reference>
<dbReference type="EMBL" id="JAULSN010000013">
    <property type="protein sequence ID" value="KAK3360947.1"/>
    <property type="molecule type" value="Genomic_DNA"/>
</dbReference>
<evidence type="ECO:0000313" key="2">
    <source>
        <dbReference type="Proteomes" id="UP001287356"/>
    </source>
</evidence>
<evidence type="ECO:0000313" key="1">
    <source>
        <dbReference type="EMBL" id="KAK3360947.1"/>
    </source>
</evidence>
<gene>
    <name evidence="1" type="ORF">B0T24DRAFT_599735</name>
</gene>